<name>A0ABQ8TKA8_PERAM</name>
<evidence type="ECO:0000256" key="1">
    <source>
        <dbReference type="SAM" id="MobiDB-lite"/>
    </source>
</evidence>
<proteinExistence type="predicted"/>
<feature type="region of interest" description="Disordered" evidence="1">
    <location>
        <begin position="124"/>
        <end position="144"/>
    </location>
</feature>
<dbReference type="Proteomes" id="UP001148838">
    <property type="component" value="Unassembled WGS sequence"/>
</dbReference>
<dbReference type="EMBL" id="JAJSOF020000005">
    <property type="protein sequence ID" value="KAJ4447056.1"/>
    <property type="molecule type" value="Genomic_DNA"/>
</dbReference>
<feature type="compositionally biased region" description="Low complexity" evidence="1">
    <location>
        <begin position="128"/>
        <end position="141"/>
    </location>
</feature>
<organism evidence="2 3">
    <name type="scientific">Periplaneta americana</name>
    <name type="common">American cockroach</name>
    <name type="synonym">Blatta americana</name>
    <dbReference type="NCBI Taxonomy" id="6978"/>
    <lineage>
        <taxon>Eukaryota</taxon>
        <taxon>Metazoa</taxon>
        <taxon>Ecdysozoa</taxon>
        <taxon>Arthropoda</taxon>
        <taxon>Hexapoda</taxon>
        <taxon>Insecta</taxon>
        <taxon>Pterygota</taxon>
        <taxon>Neoptera</taxon>
        <taxon>Polyneoptera</taxon>
        <taxon>Dictyoptera</taxon>
        <taxon>Blattodea</taxon>
        <taxon>Blattoidea</taxon>
        <taxon>Blattidae</taxon>
        <taxon>Blattinae</taxon>
        <taxon>Periplaneta</taxon>
    </lineage>
</organism>
<sequence>MESSDSDDGSSVPLENTMIFLATTLGKYPEILEKSQVPEMKRKKEAAIKDMIKLFEENFGTPINSRQLLKKINNMKTRLKKKTDKNRTGNKPIILNTWEKELFTLLQGDTNPVMSKISGAVSVEPCPSTSSSSSSSSSASSNTEFTSLKLPGNFNYSYSAAKVVFIEKG</sequence>
<evidence type="ECO:0000313" key="3">
    <source>
        <dbReference type="Proteomes" id="UP001148838"/>
    </source>
</evidence>
<keyword evidence="3" id="KW-1185">Reference proteome</keyword>
<accession>A0ABQ8TKA8</accession>
<protein>
    <submittedName>
        <fullName evidence="2">Uncharacterized protein</fullName>
    </submittedName>
</protein>
<gene>
    <name evidence="2" type="ORF">ANN_09045</name>
</gene>
<reference evidence="2 3" key="1">
    <citation type="journal article" date="2022" name="Allergy">
        <title>Genome assembly and annotation of Periplaneta americana reveal a comprehensive cockroach allergen profile.</title>
        <authorList>
            <person name="Wang L."/>
            <person name="Xiong Q."/>
            <person name="Saelim N."/>
            <person name="Wang L."/>
            <person name="Nong W."/>
            <person name="Wan A.T."/>
            <person name="Shi M."/>
            <person name="Liu X."/>
            <person name="Cao Q."/>
            <person name="Hui J.H.L."/>
            <person name="Sookrung N."/>
            <person name="Leung T.F."/>
            <person name="Tungtrongchitr A."/>
            <person name="Tsui S.K.W."/>
        </authorList>
    </citation>
    <scope>NUCLEOTIDE SEQUENCE [LARGE SCALE GENOMIC DNA]</scope>
    <source>
        <strain evidence="2">PWHHKU_190912</strain>
    </source>
</reference>
<evidence type="ECO:0000313" key="2">
    <source>
        <dbReference type="EMBL" id="KAJ4447056.1"/>
    </source>
</evidence>
<comment type="caution">
    <text evidence="2">The sequence shown here is derived from an EMBL/GenBank/DDBJ whole genome shotgun (WGS) entry which is preliminary data.</text>
</comment>